<reference evidence="2" key="1">
    <citation type="submission" date="2022-11" db="UniProtKB">
        <authorList>
            <consortium name="WormBaseParasite"/>
        </authorList>
    </citation>
    <scope>IDENTIFICATION</scope>
</reference>
<sequence length="78" mass="8565">MDSAQAESISALVNTLEKAIAGEEVDWKTLCLTIMQLVKDQMKIMQEMMALVKENSAEAKERHRSLVISGLAEPTAST</sequence>
<dbReference type="Proteomes" id="UP000887540">
    <property type="component" value="Unplaced"/>
</dbReference>
<accession>A0A914DCN4</accession>
<evidence type="ECO:0000313" key="2">
    <source>
        <dbReference type="WBParaSite" id="ACRNAN_scaffold2368.g15951.t1"/>
    </source>
</evidence>
<dbReference type="AlphaFoldDB" id="A0A914DCN4"/>
<dbReference type="WBParaSite" id="ACRNAN_scaffold2368.g15951.t1">
    <property type="protein sequence ID" value="ACRNAN_scaffold2368.g15951.t1"/>
    <property type="gene ID" value="ACRNAN_scaffold2368.g15951"/>
</dbReference>
<proteinExistence type="predicted"/>
<keyword evidence="1" id="KW-1185">Reference proteome</keyword>
<evidence type="ECO:0000313" key="1">
    <source>
        <dbReference type="Proteomes" id="UP000887540"/>
    </source>
</evidence>
<protein>
    <submittedName>
        <fullName evidence="2">Uncharacterized protein</fullName>
    </submittedName>
</protein>
<name>A0A914DCN4_9BILA</name>
<organism evidence="1 2">
    <name type="scientific">Acrobeloides nanus</name>
    <dbReference type="NCBI Taxonomy" id="290746"/>
    <lineage>
        <taxon>Eukaryota</taxon>
        <taxon>Metazoa</taxon>
        <taxon>Ecdysozoa</taxon>
        <taxon>Nematoda</taxon>
        <taxon>Chromadorea</taxon>
        <taxon>Rhabditida</taxon>
        <taxon>Tylenchina</taxon>
        <taxon>Cephalobomorpha</taxon>
        <taxon>Cephaloboidea</taxon>
        <taxon>Cephalobidae</taxon>
        <taxon>Acrobeloides</taxon>
    </lineage>
</organism>